<proteinExistence type="predicted"/>
<dbReference type="PROSITE" id="PS00108">
    <property type="entry name" value="PROTEIN_KINASE_ST"/>
    <property type="match status" value="1"/>
</dbReference>
<dbReference type="SUPFAM" id="SSF56112">
    <property type="entry name" value="Protein kinase-like (PK-like)"/>
    <property type="match status" value="1"/>
</dbReference>
<feature type="domain" description="Protein kinase" evidence="2">
    <location>
        <begin position="62"/>
        <end position="368"/>
    </location>
</feature>
<dbReference type="OrthoDB" id="74764at2759"/>
<dbReference type="GeneID" id="68119374"/>
<gene>
    <name evidence="3" type="ORF">FDP41_012159</name>
</gene>
<dbReference type="PROSITE" id="PS50011">
    <property type="entry name" value="PROTEIN_KINASE_DOM"/>
    <property type="match status" value="1"/>
</dbReference>
<dbReference type="InterPro" id="IPR011050">
    <property type="entry name" value="Pectin_lyase_fold/virulence"/>
</dbReference>
<accession>A0A6A5C422</accession>
<sequence>MLKLAREDFLPSEEQQQQTSPWLATSSTNHQFLLSQCKYLKLKEDRITIYSDQTLSHVVDRCVVRKRLGRGAGGSVFMCEQLPNEEEQKNGMTLHQCNKMVALKSIQVEDVSSLENAVGEYSLLVKMNQNGRGNDFRITPVYDIFIDIQQEFNVYVMYFSMPVYKNDLEKFVKSPAYRKAQYDHRELPSLDSSLEASSHQTLPTKFQVALSVATNIAKALSYIHKNNIVHRDIKLANILIEDIHSDGLSVVLADFGLSKEIENSSRHSKVGTLSYLSPEVLSGQEYGFRVDCFALGVVLYQILTGDFTKRIAWDLLQHPEQKVRDDLKSKMIMSLSNTEVDFIDLVLEMLVKDPHRRIHSTAIYHFCLMKKTKSRKMQQVSIFEKNSVQPIPPPRDRLSEAQQKLLKAMRQQSSQTEESLKQVHPESEEILSRHQSFVEGCSSKAENSDMKSKEIRRSKSFHLALRRTELTIHVYPNTFASSFKRLFSKSEEKQFNSIEAALIYAKKQPSSVFVTIYLHPGVHKHRHSNLNIERGNLIIEGVEESDEEAVVQAERITILQNVEIRKMNFVGRKLAKGSLLTKPITIEIDQCQPTITNCKIKGRIQANGRSNRMVPILEENEIYGNSQTVSNDVAASALYFEGCCPHLIGNKIHDNETNGIVLLNCYGATISENHLYNNWSSNYSWALKMINCENVSVQGNTFFDNGACILLSNSTGSVQGNEFKNCKKGVMMKDSKIEFHENEMISMKELGVVAKKSSLQLCMNKFFNSSKGIILEDMEGAIKIIGNAITGTSAFLASISAQLSSNTSALIVQDNIFSRNLGGGIHIIRKDVVETENTNDVHITNNRFFKNSVCCIKALHTQQLHIKKNSFSGSMEHSIILDQCAGEVVDNVFSDHLFASALKITVPALLVLSICDNKFSHNACFDIALIVEAMSCNEKIEVKSNHFSGSAEKSIIFNNQDLQKNVLLQLQQENTFNEEN</sequence>
<comment type="caution">
    <text evidence="3">The sequence shown here is derived from an EMBL/GenBank/DDBJ whole genome shotgun (WGS) entry which is preliminary data.</text>
</comment>
<dbReference type="AlphaFoldDB" id="A0A6A5C422"/>
<dbReference type="VEuPathDB" id="AmoebaDB:FDP41_012159"/>
<organism evidence="3 4">
    <name type="scientific">Naegleria fowleri</name>
    <name type="common">Brain eating amoeba</name>
    <dbReference type="NCBI Taxonomy" id="5763"/>
    <lineage>
        <taxon>Eukaryota</taxon>
        <taxon>Discoba</taxon>
        <taxon>Heterolobosea</taxon>
        <taxon>Tetramitia</taxon>
        <taxon>Eutetramitia</taxon>
        <taxon>Vahlkampfiidae</taxon>
        <taxon>Naegleria</taxon>
    </lineage>
</organism>
<dbReference type="RefSeq" id="XP_044566215.1">
    <property type="nucleotide sequence ID" value="XM_044702647.1"/>
</dbReference>
<dbReference type="GO" id="GO:0004674">
    <property type="term" value="F:protein serine/threonine kinase activity"/>
    <property type="evidence" value="ECO:0007669"/>
    <property type="project" value="TreeGrafter"/>
</dbReference>
<dbReference type="GO" id="GO:0005634">
    <property type="term" value="C:nucleus"/>
    <property type="evidence" value="ECO:0007669"/>
    <property type="project" value="TreeGrafter"/>
</dbReference>
<reference evidence="3 4" key="1">
    <citation type="journal article" date="2019" name="Sci. Rep.">
        <title>Nanopore sequencing improves the draft genome of the human pathogenic amoeba Naegleria fowleri.</title>
        <authorList>
            <person name="Liechti N."/>
            <person name="Schurch N."/>
            <person name="Bruggmann R."/>
            <person name="Wittwer M."/>
        </authorList>
    </citation>
    <scope>NUCLEOTIDE SEQUENCE [LARGE SCALE GENOMIC DNA]</scope>
    <source>
        <strain evidence="3 4">ATCC 30894</strain>
    </source>
</reference>
<dbReference type="Gene3D" id="2.160.20.10">
    <property type="entry name" value="Single-stranded right-handed beta-helix, Pectin lyase-like"/>
    <property type="match status" value="2"/>
</dbReference>
<dbReference type="VEuPathDB" id="AmoebaDB:NF0126010"/>
<evidence type="ECO:0000313" key="3">
    <source>
        <dbReference type="EMBL" id="KAF0981502.1"/>
    </source>
</evidence>
<dbReference type="PANTHER" id="PTHR44167">
    <property type="entry name" value="OVARIAN-SPECIFIC SERINE/THREONINE-PROTEIN KINASE LOK-RELATED"/>
    <property type="match status" value="1"/>
</dbReference>
<dbReference type="GO" id="GO:0044773">
    <property type="term" value="P:mitotic DNA damage checkpoint signaling"/>
    <property type="evidence" value="ECO:0007669"/>
    <property type="project" value="TreeGrafter"/>
</dbReference>
<dbReference type="InterPro" id="IPR008271">
    <property type="entry name" value="Ser/Thr_kinase_AS"/>
</dbReference>
<dbReference type="Pfam" id="PF00069">
    <property type="entry name" value="Pkinase"/>
    <property type="match status" value="1"/>
</dbReference>
<dbReference type="GO" id="GO:0005524">
    <property type="term" value="F:ATP binding"/>
    <property type="evidence" value="ECO:0007669"/>
    <property type="project" value="InterPro"/>
</dbReference>
<dbReference type="InterPro" id="IPR039448">
    <property type="entry name" value="Beta_helix"/>
</dbReference>
<evidence type="ECO:0000256" key="1">
    <source>
        <dbReference type="SAM" id="MobiDB-lite"/>
    </source>
</evidence>
<dbReference type="Gene3D" id="1.10.510.10">
    <property type="entry name" value="Transferase(Phosphotransferase) domain 1"/>
    <property type="match status" value="1"/>
</dbReference>
<feature type="region of interest" description="Disordered" evidence="1">
    <location>
        <begin position="1"/>
        <end position="22"/>
    </location>
</feature>
<protein>
    <recommendedName>
        <fullName evidence="2">Protein kinase domain-containing protein</fullName>
    </recommendedName>
</protein>
<dbReference type="InterPro" id="IPR000719">
    <property type="entry name" value="Prot_kinase_dom"/>
</dbReference>
<dbReference type="VEuPathDB" id="AmoebaDB:NF0046310"/>
<dbReference type="EMBL" id="VFQX01000013">
    <property type="protein sequence ID" value="KAF0981502.1"/>
    <property type="molecule type" value="Genomic_DNA"/>
</dbReference>
<dbReference type="InterPro" id="IPR006626">
    <property type="entry name" value="PbH1"/>
</dbReference>
<dbReference type="Proteomes" id="UP000444721">
    <property type="component" value="Unassembled WGS sequence"/>
</dbReference>
<dbReference type="InterPro" id="IPR011009">
    <property type="entry name" value="Kinase-like_dom_sf"/>
</dbReference>
<keyword evidence="4" id="KW-1185">Reference proteome</keyword>
<dbReference type="SMART" id="SM00710">
    <property type="entry name" value="PbH1"/>
    <property type="match status" value="7"/>
</dbReference>
<dbReference type="VEuPathDB" id="AmoebaDB:NfTy_038460"/>
<dbReference type="SMART" id="SM00220">
    <property type="entry name" value="S_TKc"/>
    <property type="match status" value="1"/>
</dbReference>
<dbReference type="PANTHER" id="PTHR44167:SF24">
    <property type="entry name" value="SERINE_THREONINE-PROTEIN KINASE CHK2"/>
    <property type="match status" value="1"/>
</dbReference>
<evidence type="ECO:0000259" key="2">
    <source>
        <dbReference type="PROSITE" id="PS50011"/>
    </source>
</evidence>
<feature type="compositionally biased region" description="Polar residues" evidence="1">
    <location>
        <begin position="13"/>
        <end position="22"/>
    </location>
</feature>
<dbReference type="InterPro" id="IPR012334">
    <property type="entry name" value="Pectin_lyas_fold"/>
</dbReference>
<evidence type="ECO:0000313" key="4">
    <source>
        <dbReference type="Proteomes" id="UP000444721"/>
    </source>
</evidence>
<dbReference type="SUPFAM" id="SSF51126">
    <property type="entry name" value="Pectin lyase-like"/>
    <property type="match status" value="1"/>
</dbReference>
<name>A0A6A5C422_NAEFO</name>
<dbReference type="Pfam" id="PF13229">
    <property type="entry name" value="Beta_helix"/>
    <property type="match status" value="1"/>
</dbReference>